<name>A0A9D2GBL1_9FIRM</name>
<dbReference type="GO" id="GO:0016747">
    <property type="term" value="F:acyltransferase activity, transferring groups other than amino-acyl groups"/>
    <property type="evidence" value="ECO:0007669"/>
    <property type="project" value="InterPro"/>
</dbReference>
<feature type="domain" description="N-acetyltransferase" evidence="1">
    <location>
        <begin position="1"/>
        <end position="159"/>
    </location>
</feature>
<dbReference type="EMBL" id="DXAY01000253">
    <property type="protein sequence ID" value="HIZ75686.1"/>
    <property type="molecule type" value="Genomic_DNA"/>
</dbReference>
<evidence type="ECO:0000259" key="1">
    <source>
        <dbReference type="PROSITE" id="PS51186"/>
    </source>
</evidence>
<sequence length="163" mass="19114">MLKPAQLYKGQLLEEYLKTWYKPENIFYTGWTGDSLPELPDNNYDSHHFVSVDKNDNLIGYISYSVDWIAMSADRFGIISFDKGNILFAKDVYKAICDLFEAYNMNRISWCAYVDNPAIRGYRNFIKKHGGRECGYHRQNARLQDGRLHDSVEFEILACEFRK</sequence>
<reference evidence="2" key="2">
    <citation type="submission" date="2021-04" db="EMBL/GenBank/DDBJ databases">
        <authorList>
            <person name="Gilroy R."/>
        </authorList>
    </citation>
    <scope>NUCLEOTIDE SEQUENCE</scope>
    <source>
        <strain evidence="2">CHK196-3914</strain>
    </source>
</reference>
<accession>A0A9D2GBL1</accession>
<comment type="caution">
    <text evidence="2">The sequence shown here is derived from an EMBL/GenBank/DDBJ whole genome shotgun (WGS) entry which is preliminary data.</text>
</comment>
<dbReference type="InterPro" id="IPR000182">
    <property type="entry name" value="GNAT_dom"/>
</dbReference>
<organism evidence="2 3">
    <name type="scientific">Candidatus Mediterraneibacter stercoravium</name>
    <dbReference type="NCBI Taxonomy" id="2838685"/>
    <lineage>
        <taxon>Bacteria</taxon>
        <taxon>Bacillati</taxon>
        <taxon>Bacillota</taxon>
        <taxon>Clostridia</taxon>
        <taxon>Lachnospirales</taxon>
        <taxon>Lachnospiraceae</taxon>
        <taxon>Mediterraneibacter</taxon>
    </lineage>
</organism>
<dbReference type="AlphaFoldDB" id="A0A9D2GBL1"/>
<protein>
    <submittedName>
        <fullName evidence="2">GNAT family N-acetyltransferase</fullName>
    </submittedName>
</protein>
<dbReference type="InterPro" id="IPR016181">
    <property type="entry name" value="Acyl_CoA_acyltransferase"/>
</dbReference>
<evidence type="ECO:0000313" key="2">
    <source>
        <dbReference type="EMBL" id="HIZ75686.1"/>
    </source>
</evidence>
<evidence type="ECO:0000313" key="3">
    <source>
        <dbReference type="Proteomes" id="UP000824116"/>
    </source>
</evidence>
<dbReference type="PROSITE" id="PS51186">
    <property type="entry name" value="GNAT"/>
    <property type="match status" value="1"/>
</dbReference>
<dbReference type="Gene3D" id="3.40.630.30">
    <property type="match status" value="1"/>
</dbReference>
<dbReference type="Proteomes" id="UP000824116">
    <property type="component" value="Unassembled WGS sequence"/>
</dbReference>
<proteinExistence type="predicted"/>
<dbReference type="SUPFAM" id="SSF55729">
    <property type="entry name" value="Acyl-CoA N-acyltransferases (Nat)"/>
    <property type="match status" value="1"/>
</dbReference>
<gene>
    <name evidence="2" type="ORF">H9723_10695</name>
</gene>
<reference evidence="2" key="1">
    <citation type="journal article" date="2021" name="PeerJ">
        <title>Extensive microbial diversity within the chicken gut microbiome revealed by metagenomics and culture.</title>
        <authorList>
            <person name="Gilroy R."/>
            <person name="Ravi A."/>
            <person name="Getino M."/>
            <person name="Pursley I."/>
            <person name="Horton D.L."/>
            <person name="Alikhan N.F."/>
            <person name="Baker D."/>
            <person name="Gharbi K."/>
            <person name="Hall N."/>
            <person name="Watson M."/>
            <person name="Adriaenssens E.M."/>
            <person name="Foster-Nyarko E."/>
            <person name="Jarju S."/>
            <person name="Secka A."/>
            <person name="Antonio M."/>
            <person name="Oren A."/>
            <person name="Chaudhuri R.R."/>
            <person name="La Ragione R."/>
            <person name="Hildebrand F."/>
            <person name="Pallen M.J."/>
        </authorList>
    </citation>
    <scope>NUCLEOTIDE SEQUENCE</scope>
    <source>
        <strain evidence="2">CHK196-3914</strain>
    </source>
</reference>